<keyword evidence="1" id="KW-0547">Nucleotide-binding</keyword>
<reference evidence="10 11" key="1">
    <citation type="submission" date="2019-02" db="EMBL/GenBank/DDBJ databases">
        <title>Genomic Encyclopedia of Archaeal and Bacterial Type Strains, Phase II (KMG-II): from individual species to whole genera.</title>
        <authorList>
            <person name="Goeker M."/>
        </authorList>
    </citation>
    <scope>NUCLEOTIDE SEQUENCE [LARGE SCALE GENOMIC DNA]</scope>
    <source>
        <strain evidence="10 11">DSM 18101</strain>
    </source>
</reference>
<keyword evidence="3" id="KW-0805">Transcription regulation</keyword>
<dbReference type="InterPro" id="IPR001610">
    <property type="entry name" value="PAC"/>
</dbReference>
<comment type="caution">
    <text evidence="10">The sequence shown here is derived from an EMBL/GenBank/DDBJ whole genome shotgun (WGS) entry which is preliminary data.</text>
</comment>
<dbReference type="GO" id="GO:0003677">
    <property type="term" value="F:DNA binding"/>
    <property type="evidence" value="ECO:0007669"/>
    <property type="project" value="UniProtKB-KW"/>
</dbReference>
<dbReference type="FunFam" id="3.30.450.20:FF:000099">
    <property type="entry name" value="Sensory box sensor histidine kinase"/>
    <property type="match status" value="1"/>
</dbReference>
<dbReference type="InterPro" id="IPR000014">
    <property type="entry name" value="PAS"/>
</dbReference>
<dbReference type="SUPFAM" id="SSF55785">
    <property type="entry name" value="PYP-like sensor domain (PAS domain)"/>
    <property type="match status" value="2"/>
</dbReference>
<accession>A0A4Q7YTK5</accession>
<dbReference type="Pfam" id="PF25601">
    <property type="entry name" value="AAA_lid_14"/>
    <property type="match status" value="1"/>
</dbReference>
<evidence type="ECO:0000259" key="9">
    <source>
        <dbReference type="PROSITE" id="PS50113"/>
    </source>
</evidence>
<organism evidence="10 11">
    <name type="scientific">Edaphobacter modestus</name>
    <dbReference type="NCBI Taxonomy" id="388466"/>
    <lineage>
        <taxon>Bacteria</taxon>
        <taxon>Pseudomonadati</taxon>
        <taxon>Acidobacteriota</taxon>
        <taxon>Terriglobia</taxon>
        <taxon>Terriglobales</taxon>
        <taxon>Acidobacteriaceae</taxon>
        <taxon>Edaphobacter</taxon>
    </lineage>
</organism>
<dbReference type="GO" id="GO:0005524">
    <property type="term" value="F:ATP binding"/>
    <property type="evidence" value="ECO:0007669"/>
    <property type="project" value="UniProtKB-KW"/>
</dbReference>
<dbReference type="Gene3D" id="1.10.8.60">
    <property type="match status" value="1"/>
</dbReference>
<dbReference type="EMBL" id="SHKW01000001">
    <property type="protein sequence ID" value="RZU40401.1"/>
    <property type="molecule type" value="Genomic_DNA"/>
</dbReference>
<dbReference type="PROSITE" id="PS00676">
    <property type="entry name" value="SIGMA54_INTERACT_2"/>
    <property type="match status" value="1"/>
</dbReference>
<feature type="domain" description="PAS" evidence="8">
    <location>
        <begin position="9"/>
        <end position="79"/>
    </location>
</feature>
<dbReference type="NCBIfam" id="TIGR00229">
    <property type="entry name" value="sensory_box"/>
    <property type="match status" value="2"/>
</dbReference>
<dbReference type="Proteomes" id="UP000292958">
    <property type="component" value="Unassembled WGS sequence"/>
</dbReference>
<sequence length="600" mass="67312">MLSVDSQMSEDNLRQVIDTLPTLVWCTRPDGSTEFLNKRWHDYTGCSPEESRVHGWQPTVHPEDLPRVVAKGQELLASGQPGEVEGRIRRHDGVFRWFLLRVEPLRDETGKIVRWYGVQTDIDDLKQIEEKLREEDRELRRITDAIPQTIVVVDTSGVPIYANQAMLDYAGLSAEDILTSGFRERFSHPDGLEKLKEQRAAGLSRGLPFELEHRARRKDGEYRWCLVRFNPFRDEMGRVVRWYATGTDIDDRVKAEERTRNENQVLREQIDRDSMFEDIVGSSEALRKVLRQVAKVASSDSTVLILGETGTGKELIARAIHKRSKRASRAFIGVNCAAIPPSLIASELFGYEKGAFTGATQRRLGRFESASGGTLFLDEVGDLPLDIQIALLRVLQEREIQRVGGNTAISVDVRVLAATHRDLDVLVADGKFREDLLYRLNVVPIVVPSLRERADDLPLLVEYFITRFGKNAGKTFRAIDDKTLNLFRAYGWPGNVRELQNVIERAVILSEGDICAVDETWLKRPSSHTAASPAFALSGVLHKREKEMIEAALAASNGRVSGPTGAATKLGIPTKTLDSKIGRLGINKYQFRASGTEPFA</sequence>
<feature type="domain" description="PAC" evidence="9">
    <location>
        <begin position="209"/>
        <end position="261"/>
    </location>
</feature>
<dbReference type="InterPro" id="IPR025944">
    <property type="entry name" value="Sigma_54_int_dom_CS"/>
</dbReference>
<dbReference type="CDD" id="cd00009">
    <property type="entry name" value="AAA"/>
    <property type="match status" value="1"/>
</dbReference>
<dbReference type="Pfam" id="PF00158">
    <property type="entry name" value="Sigma54_activat"/>
    <property type="match status" value="1"/>
</dbReference>
<evidence type="ECO:0000256" key="6">
    <source>
        <dbReference type="SAM" id="Coils"/>
    </source>
</evidence>
<dbReference type="SUPFAM" id="SSF46689">
    <property type="entry name" value="Homeodomain-like"/>
    <property type="match status" value="1"/>
</dbReference>
<proteinExistence type="predicted"/>
<gene>
    <name evidence="10" type="ORF">BDD14_1857</name>
</gene>
<keyword evidence="2" id="KW-0067">ATP-binding</keyword>
<feature type="coiled-coil region" evidence="6">
    <location>
        <begin position="118"/>
        <end position="145"/>
    </location>
</feature>
<dbReference type="PANTHER" id="PTHR32071">
    <property type="entry name" value="TRANSCRIPTIONAL REGULATORY PROTEIN"/>
    <property type="match status" value="1"/>
</dbReference>
<evidence type="ECO:0000313" key="10">
    <source>
        <dbReference type="EMBL" id="RZU40401.1"/>
    </source>
</evidence>
<feature type="domain" description="Sigma-54 factor interaction" evidence="7">
    <location>
        <begin position="279"/>
        <end position="508"/>
    </location>
</feature>
<keyword evidence="6" id="KW-0175">Coiled coil</keyword>
<dbReference type="OrthoDB" id="9804019at2"/>
<dbReference type="InterPro" id="IPR025662">
    <property type="entry name" value="Sigma_54_int_dom_ATP-bd_1"/>
</dbReference>
<evidence type="ECO:0000256" key="4">
    <source>
        <dbReference type="ARBA" id="ARBA00023125"/>
    </source>
</evidence>
<dbReference type="SMART" id="SM00091">
    <property type="entry name" value="PAS"/>
    <property type="match status" value="2"/>
</dbReference>
<dbReference type="InterPro" id="IPR009057">
    <property type="entry name" value="Homeodomain-like_sf"/>
</dbReference>
<keyword evidence="5" id="KW-0804">Transcription</keyword>
<dbReference type="Gene3D" id="3.40.50.300">
    <property type="entry name" value="P-loop containing nucleotide triphosphate hydrolases"/>
    <property type="match status" value="1"/>
</dbReference>
<keyword evidence="11" id="KW-1185">Reference proteome</keyword>
<dbReference type="GO" id="GO:0016829">
    <property type="term" value="F:lyase activity"/>
    <property type="evidence" value="ECO:0007669"/>
    <property type="project" value="UniProtKB-KW"/>
</dbReference>
<dbReference type="InterPro" id="IPR035965">
    <property type="entry name" value="PAS-like_dom_sf"/>
</dbReference>
<feature type="domain" description="PAC" evidence="9">
    <location>
        <begin position="82"/>
        <end position="134"/>
    </location>
</feature>
<dbReference type="PROSITE" id="PS50112">
    <property type="entry name" value="PAS"/>
    <property type="match status" value="2"/>
</dbReference>
<dbReference type="PROSITE" id="PS50045">
    <property type="entry name" value="SIGMA54_INTERACT_4"/>
    <property type="match status" value="1"/>
</dbReference>
<dbReference type="PROSITE" id="PS00675">
    <property type="entry name" value="SIGMA54_INTERACT_1"/>
    <property type="match status" value="1"/>
</dbReference>
<dbReference type="Pfam" id="PF08447">
    <property type="entry name" value="PAS_3"/>
    <property type="match status" value="2"/>
</dbReference>
<dbReference type="CDD" id="cd00130">
    <property type="entry name" value="PAS"/>
    <property type="match status" value="2"/>
</dbReference>
<dbReference type="InterPro" id="IPR013655">
    <property type="entry name" value="PAS_fold_3"/>
</dbReference>
<evidence type="ECO:0000256" key="5">
    <source>
        <dbReference type="ARBA" id="ARBA00023163"/>
    </source>
</evidence>
<evidence type="ECO:0000256" key="1">
    <source>
        <dbReference type="ARBA" id="ARBA00022741"/>
    </source>
</evidence>
<evidence type="ECO:0000259" key="8">
    <source>
        <dbReference type="PROSITE" id="PS50112"/>
    </source>
</evidence>
<dbReference type="FunFam" id="3.40.50.300:FF:000006">
    <property type="entry name" value="DNA-binding transcriptional regulator NtrC"/>
    <property type="match status" value="1"/>
</dbReference>
<dbReference type="SMART" id="SM00086">
    <property type="entry name" value="PAC"/>
    <property type="match status" value="2"/>
</dbReference>
<name>A0A4Q7YTK5_9BACT</name>
<dbReference type="InterPro" id="IPR002078">
    <property type="entry name" value="Sigma_54_int"/>
</dbReference>
<dbReference type="Gene3D" id="1.10.10.60">
    <property type="entry name" value="Homeodomain-like"/>
    <property type="match status" value="1"/>
</dbReference>
<dbReference type="InterPro" id="IPR025943">
    <property type="entry name" value="Sigma_54_int_dom_ATP-bd_2"/>
</dbReference>
<dbReference type="SUPFAM" id="SSF52540">
    <property type="entry name" value="P-loop containing nucleoside triphosphate hydrolases"/>
    <property type="match status" value="1"/>
</dbReference>
<evidence type="ECO:0000256" key="2">
    <source>
        <dbReference type="ARBA" id="ARBA00022840"/>
    </source>
</evidence>
<dbReference type="InterPro" id="IPR058031">
    <property type="entry name" value="AAA_lid_NorR"/>
</dbReference>
<dbReference type="RefSeq" id="WP_130418466.1">
    <property type="nucleotide sequence ID" value="NZ_SHKW01000001.1"/>
</dbReference>
<dbReference type="GO" id="GO:0006355">
    <property type="term" value="P:regulation of DNA-templated transcription"/>
    <property type="evidence" value="ECO:0007669"/>
    <property type="project" value="InterPro"/>
</dbReference>
<dbReference type="PANTHER" id="PTHR32071:SF117">
    <property type="entry name" value="PTS-DEPENDENT DIHYDROXYACETONE KINASE OPERON REGULATORY PROTEIN-RELATED"/>
    <property type="match status" value="1"/>
</dbReference>
<dbReference type="AlphaFoldDB" id="A0A4Q7YTK5"/>
<keyword evidence="10" id="KW-0456">Lyase</keyword>
<keyword evidence="4" id="KW-0238">DNA-binding</keyword>
<feature type="domain" description="PAS" evidence="8">
    <location>
        <begin position="135"/>
        <end position="206"/>
    </location>
</feature>
<dbReference type="Gene3D" id="3.30.450.20">
    <property type="entry name" value="PAS domain"/>
    <property type="match status" value="2"/>
</dbReference>
<dbReference type="PROSITE" id="PS00688">
    <property type="entry name" value="SIGMA54_INTERACT_3"/>
    <property type="match status" value="1"/>
</dbReference>
<evidence type="ECO:0000256" key="3">
    <source>
        <dbReference type="ARBA" id="ARBA00023015"/>
    </source>
</evidence>
<dbReference type="InterPro" id="IPR000700">
    <property type="entry name" value="PAS-assoc_C"/>
</dbReference>
<evidence type="ECO:0000313" key="11">
    <source>
        <dbReference type="Proteomes" id="UP000292958"/>
    </source>
</evidence>
<dbReference type="PROSITE" id="PS50113">
    <property type="entry name" value="PAC"/>
    <property type="match status" value="2"/>
</dbReference>
<dbReference type="InterPro" id="IPR027417">
    <property type="entry name" value="P-loop_NTPase"/>
</dbReference>
<protein>
    <submittedName>
        <fullName evidence="10">Formate hydrogenlyase transcriptional activator</fullName>
    </submittedName>
</protein>
<dbReference type="SMART" id="SM00382">
    <property type="entry name" value="AAA"/>
    <property type="match status" value="1"/>
</dbReference>
<dbReference type="InterPro" id="IPR003593">
    <property type="entry name" value="AAA+_ATPase"/>
</dbReference>
<evidence type="ECO:0000259" key="7">
    <source>
        <dbReference type="PROSITE" id="PS50045"/>
    </source>
</evidence>